<proteinExistence type="predicted"/>
<reference evidence="1 2" key="1">
    <citation type="submission" date="2020-08" db="EMBL/GenBank/DDBJ databases">
        <title>Genomic Encyclopedia of Type Strains, Phase IV (KMG-V): Genome sequencing to study the core and pangenomes of soil and plant-associated prokaryotes.</title>
        <authorList>
            <person name="Whitman W."/>
        </authorList>
    </citation>
    <scope>NUCLEOTIDE SEQUENCE [LARGE SCALE GENOMIC DNA]</scope>
    <source>
        <strain evidence="1 2">SEMIA 4034</strain>
    </source>
</reference>
<organism evidence="1 2">
    <name type="scientific">Rhizobium lentis</name>
    <dbReference type="NCBI Taxonomy" id="1138194"/>
    <lineage>
        <taxon>Bacteria</taxon>
        <taxon>Pseudomonadati</taxon>
        <taxon>Pseudomonadota</taxon>
        <taxon>Alphaproteobacteria</taxon>
        <taxon>Hyphomicrobiales</taxon>
        <taxon>Rhizobiaceae</taxon>
        <taxon>Rhizobium/Agrobacterium group</taxon>
        <taxon>Rhizobium</taxon>
    </lineage>
</organism>
<gene>
    <name evidence="1" type="ORF">GGI59_005152</name>
</gene>
<keyword evidence="2" id="KW-1185">Reference proteome</keyword>
<evidence type="ECO:0000313" key="1">
    <source>
        <dbReference type="EMBL" id="MBB5563460.1"/>
    </source>
</evidence>
<dbReference type="AlphaFoldDB" id="A0A7W9CXG9"/>
<sequence length="100" mass="11024">MNFPRINTMTTEMHTGDVQRLRFVVLNGSAAYFLAKDVGSLIGLRADDDGDYRSVLEQFGISFFDAVVSDQSGPIGSHALITEQDYKRLIAEAIKRLAVA</sequence>
<protein>
    <submittedName>
        <fullName evidence="1">Prophage antirepressor-like protein</fullName>
    </submittedName>
</protein>
<dbReference type="Proteomes" id="UP000528824">
    <property type="component" value="Unassembled WGS sequence"/>
</dbReference>
<evidence type="ECO:0000313" key="2">
    <source>
        <dbReference type="Proteomes" id="UP000528824"/>
    </source>
</evidence>
<dbReference type="RefSeq" id="WP_097596404.1">
    <property type="nucleotide sequence ID" value="NZ_JACHBB010000012.1"/>
</dbReference>
<comment type="caution">
    <text evidence="1">The sequence shown here is derived from an EMBL/GenBank/DDBJ whole genome shotgun (WGS) entry which is preliminary data.</text>
</comment>
<name>A0A7W9CXG9_9HYPH</name>
<dbReference type="EMBL" id="JACHBC010000012">
    <property type="protein sequence ID" value="MBB5563460.1"/>
    <property type="molecule type" value="Genomic_DNA"/>
</dbReference>
<accession>A0A7W9CXG9</accession>